<sequence>RLFADVAFHTQHLKELIEEFLRSNEIFVKDYRRKHLVTDASGEKTLDEHPDAWIIFEVATFGTLSKIYKNLNHQLPEKSAIANDMGLNLHNELSGWLEAISYMRNII</sequence>
<evidence type="ECO:0000313" key="1">
    <source>
        <dbReference type="EMBL" id="NVB76515.1"/>
    </source>
</evidence>
<comment type="caution">
    <text evidence="1">The sequence shown here is derived from an EMBL/GenBank/DDBJ whole genome shotgun (WGS) entry which is preliminary data.</text>
</comment>
<dbReference type="Pfam" id="PF07751">
    <property type="entry name" value="Abi_2"/>
    <property type="match status" value="1"/>
</dbReference>
<dbReference type="EMBL" id="JABWDJ010000557">
    <property type="protein sequence ID" value="NVB76515.1"/>
    <property type="molecule type" value="Genomic_DNA"/>
</dbReference>
<dbReference type="AlphaFoldDB" id="A0A7Y6PIM6"/>
<name>A0A7Y6PIM6_PHOVU</name>
<reference evidence="1 2" key="2">
    <citation type="submission" date="2020-07" db="EMBL/GenBank/DDBJ databases">
        <title>Bacterial metabolism rescues the inhibition of intestinal drug absorption by food and drug additives.</title>
        <authorList>
            <person name="Zou L."/>
            <person name="Spanogiannopoulos P."/>
            <person name="Chien H.-C."/>
            <person name="Pieper L.M."/>
            <person name="Cai W."/>
            <person name="Khuri N."/>
            <person name="Pottel J."/>
            <person name="Vora B."/>
            <person name="Ni Z."/>
            <person name="Tsakalozou E."/>
            <person name="Zhang W."/>
            <person name="Shoichet B.K."/>
            <person name="Giacomini K.M."/>
            <person name="Turnbaugh P.J."/>
        </authorList>
    </citation>
    <scope>NUCLEOTIDE SEQUENCE [LARGE SCALE GENOMIC DNA]</scope>
    <source>
        <strain evidence="1 2">B33</strain>
    </source>
</reference>
<feature type="non-terminal residue" evidence="1">
    <location>
        <position position="107"/>
    </location>
</feature>
<dbReference type="RefSeq" id="WP_176350948.1">
    <property type="nucleotide sequence ID" value="NZ_JABWDJ010000557.1"/>
</dbReference>
<proteinExistence type="predicted"/>
<gene>
    <name evidence="1" type="ORF">HUV05_24065</name>
</gene>
<organism evidence="1 2">
    <name type="scientific">Phocaeicola vulgatus</name>
    <name type="common">Bacteroides vulgatus</name>
    <dbReference type="NCBI Taxonomy" id="821"/>
    <lineage>
        <taxon>Bacteria</taxon>
        <taxon>Pseudomonadati</taxon>
        <taxon>Bacteroidota</taxon>
        <taxon>Bacteroidia</taxon>
        <taxon>Bacteroidales</taxon>
        <taxon>Bacteroidaceae</taxon>
        <taxon>Phocaeicola</taxon>
    </lineage>
</organism>
<feature type="non-terminal residue" evidence="1">
    <location>
        <position position="1"/>
    </location>
</feature>
<protein>
    <submittedName>
        <fullName evidence="1">Abi family protein</fullName>
    </submittedName>
</protein>
<accession>A0A7Y6PIM6</accession>
<dbReference type="InterPro" id="IPR011664">
    <property type="entry name" value="Abi_system_AbiD/AbiF-like"/>
</dbReference>
<dbReference type="Proteomes" id="UP000524321">
    <property type="component" value="Unassembled WGS sequence"/>
</dbReference>
<evidence type="ECO:0000313" key="2">
    <source>
        <dbReference type="Proteomes" id="UP000524321"/>
    </source>
</evidence>
<reference evidence="1 2" key="1">
    <citation type="submission" date="2020-04" db="EMBL/GenBank/DDBJ databases">
        <authorList>
            <person name="Pieper L."/>
        </authorList>
    </citation>
    <scope>NUCLEOTIDE SEQUENCE [LARGE SCALE GENOMIC DNA]</scope>
    <source>
        <strain evidence="1 2">B33</strain>
    </source>
</reference>